<dbReference type="Gene3D" id="3.90.226.10">
    <property type="entry name" value="2-enoyl-CoA Hydratase, Chain A, domain 1"/>
    <property type="match status" value="1"/>
</dbReference>
<dbReference type="PANTHER" id="PTHR11941:SF171">
    <property type="entry name" value="SD19268P"/>
    <property type="match status" value="1"/>
</dbReference>
<dbReference type="InterPro" id="IPR018376">
    <property type="entry name" value="Enoyl-CoA_hyd/isom_CS"/>
</dbReference>
<dbReference type="InterPro" id="IPR001753">
    <property type="entry name" value="Enoyl-CoA_hydra/iso"/>
</dbReference>
<comment type="similarity">
    <text evidence="1 3">Belongs to the enoyl-CoA hydratase/isomerase family.</text>
</comment>
<evidence type="ECO:0000256" key="1">
    <source>
        <dbReference type="ARBA" id="ARBA00005254"/>
    </source>
</evidence>
<dbReference type="InterPro" id="IPR014748">
    <property type="entry name" value="Enoyl-CoA_hydra_C"/>
</dbReference>
<dbReference type="CDD" id="cd06558">
    <property type="entry name" value="crotonase-like"/>
    <property type="match status" value="1"/>
</dbReference>
<evidence type="ECO:0000313" key="4">
    <source>
        <dbReference type="EMBL" id="CAE0418838.1"/>
    </source>
</evidence>
<accession>A0A7S3LEG1</accession>
<dbReference type="PROSITE" id="PS00166">
    <property type="entry name" value="ENOYL_COA_HYDRATASE"/>
    <property type="match status" value="1"/>
</dbReference>
<evidence type="ECO:0000256" key="2">
    <source>
        <dbReference type="ARBA" id="ARBA00023239"/>
    </source>
</evidence>
<name>A0A7S3LEG1_9STRA</name>
<evidence type="ECO:0000256" key="3">
    <source>
        <dbReference type="RuleBase" id="RU003707"/>
    </source>
</evidence>
<dbReference type="AlphaFoldDB" id="A0A7S3LEG1"/>
<reference evidence="4" key="1">
    <citation type="submission" date="2021-01" db="EMBL/GenBank/DDBJ databases">
        <authorList>
            <person name="Corre E."/>
            <person name="Pelletier E."/>
            <person name="Niang G."/>
            <person name="Scheremetjew M."/>
            <person name="Finn R."/>
            <person name="Kale V."/>
            <person name="Holt S."/>
            <person name="Cochrane G."/>
            <person name="Meng A."/>
            <person name="Brown T."/>
            <person name="Cohen L."/>
        </authorList>
    </citation>
    <scope>NUCLEOTIDE SEQUENCE</scope>
    <source>
        <strain evidence="4">CCMP127</strain>
    </source>
</reference>
<proteinExistence type="inferred from homology"/>
<dbReference type="GO" id="GO:0005739">
    <property type="term" value="C:mitochondrion"/>
    <property type="evidence" value="ECO:0007669"/>
    <property type="project" value="TreeGrafter"/>
</dbReference>
<dbReference type="EMBL" id="HBIM01020990">
    <property type="protein sequence ID" value="CAE0418838.1"/>
    <property type="molecule type" value="Transcribed_RNA"/>
</dbReference>
<dbReference type="SUPFAM" id="SSF52096">
    <property type="entry name" value="ClpP/crotonase"/>
    <property type="match status" value="1"/>
</dbReference>
<dbReference type="GO" id="GO:0016836">
    <property type="term" value="F:hydro-lyase activity"/>
    <property type="evidence" value="ECO:0007669"/>
    <property type="project" value="UniProtKB-ARBA"/>
</dbReference>
<evidence type="ECO:0008006" key="5">
    <source>
        <dbReference type="Google" id="ProtNLM"/>
    </source>
</evidence>
<keyword evidence="2" id="KW-0456">Lyase</keyword>
<organism evidence="4">
    <name type="scientific">Amphora coffeiformis</name>
    <dbReference type="NCBI Taxonomy" id="265554"/>
    <lineage>
        <taxon>Eukaryota</taxon>
        <taxon>Sar</taxon>
        <taxon>Stramenopiles</taxon>
        <taxon>Ochrophyta</taxon>
        <taxon>Bacillariophyta</taxon>
        <taxon>Bacillariophyceae</taxon>
        <taxon>Bacillariophycidae</taxon>
        <taxon>Thalassiophysales</taxon>
        <taxon>Catenulaceae</taxon>
        <taxon>Amphora</taxon>
    </lineage>
</organism>
<dbReference type="FunFam" id="3.90.226.10:FF:000009">
    <property type="entry name" value="Carnitinyl-CoA dehydratase"/>
    <property type="match status" value="1"/>
</dbReference>
<protein>
    <recommendedName>
        <fullName evidence="5">Enoyl-CoA hydratase</fullName>
    </recommendedName>
</protein>
<sequence>MRLVCSIQRHRLCAVQASRWMSRRSFSSFSEILVDHRRNENLPNVTVSILTMNRPKANAMSKNMLHELKEQLKSLQIDYVSNSRCLIITSFSDRVFSAGADLKERKTMTPSEADAFVTDLRQTMEQISNLPIPVIAAVEGAALGGGLELALAADFRIVSKTATLGLPETSLAIIPGAGGTQRLSRLIGPTKAKKLIFTAARLTGEEASEMGLVDQLTDPGETLDQSLDLAWKIAKNGPVAIRAAKEAINKGMCASTMQEALDIERECYGKVLPTKDRLEGLVAFQEGRVPEYKGE</sequence>
<dbReference type="FunFam" id="1.10.12.10:FF:000001">
    <property type="entry name" value="Probable enoyl-CoA hydratase, mitochondrial"/>
    <property type="match status" value="1"/>
</dbReference>
<dbReference type="Pfam" id="PF00378">
    <property type="entry name" value="ECH_1"/>
    <property type="match status" value="1"/>
</dbReference>
<dbReference type="GO" id="GO:0006635">
    <property type="term" value="P:fatty acid beta-oxidation"/>
    <property type="evidence" value="ECO:0007669"/>
    <property type="project" value="TreeGrafter"/>
</dbReference>
<dbReference type="Gene3D" id="1.10.12.10">
    <property type="entry name" value="Lyase 2-enoyl-coa Hydratase, Chain A, domain 2"/>
    <property type="match status" value="1"/>
</dbReference>
<dbReference type="PANTHER" id="PTHR11941">
    <property type="entry name" value="ENOYL-COA HYDRATASE-RELATED"/>
    <property type="match status" value="1"/>
</dbReference>
<gene>
    <name evidence="4" type="ORF">ACOF00016_LOCUS15705</name>
</gene>
<dbReference type="InterPro" id="IPR029045">
    <property type="entry name" value="ClpP/crotonase-like_dom_sf"/>
</dbReference>